<evidence type="ECO:0000259" key="2">
    <source>
        <dbReference type="Pfam" id="PF26129"/>
    </source>
</evidence>
<sequence>MQFNNMAGEFEDRTDAIEEGNRNKRELVYSDDIIYVYDDEEPGQNMYLPRSKRAVQTKMSLDNATEYCRKRILDTAAAKVCLELTGVNASSAIQSCAADLQLTGDLNWVESAFESLKSSCEFQAVKNFSAYDKDENGNFVPPVKISQNLCPGDCNKNGNCTNGTCVCNEEYVSADCSLRFDEVPRLFR</sequence>
<feature type="domain" description="Vwde helical" evidence="2">
    <location>
        <begin position="57"/>
        <end position="138"/>
    </location>
</feature>
<gene>
    <name evidence="3" type="ORF">OS493_008132</name>
</gene>
<proteinExistence type="predicted"/>
<accession>A0A9X0DAM0</accession>
<dbReference type="EMBL" id="MU825399">
    <property type="protein sequence ID" value="KAJ7392895.1"/>
    <property type="molecule type" value="Genomic_DNA"/>
</dbReference>
<dbReference type="Pfam" id="PF26129">
    <property type="entry name" value="Vwde"/>
    <property type="match status" value="1"/>
</dbReference>
<dbReference type="Pfam" id="PF23106">
    <property type="entry name" value="EGF_Teneurin"/>
    <property type="match status" value="1"/>
</dbReference>
<dbReference type="Gene3D" id="2.60.120.260">
    <property type="entry name" value="Galactose-binding domain-like"/>
    <property type="match status" value="1"/>
</dbReference>
<organism evidence="3 4">
    <name type="scientific">Desmophyllum pertusum</name>
    <dbReference type="NCBI Taxonomy" id="174260"/>
    <lineage>
        <taxon>Eukaryota</taxon>
        <taxon>Metazoa</taxon>
        <taxon>Cnidaria</taxon>
        <taxon>Anthozoa</taxon>
        <taxon>Hexacorallia</taxon>
        <taxon>Scleractinia</taxon>
        <taxon>Caryophylliina</taxon>
        <taxon>Caryophylliidae</taxon>
        <taxon>Desmophyllum</taxon>
    </lineage>
</organism>
<evidence type="ECO:0000313" key="3">
    <source>
        <dbReference type="EMBL" id="KAJ7392895.1"/>
    </source>
</evidence>
<keyword evidence="4" id="KW-1185">Reference proteome</keyword>
<protein>
    <recommendedName>
        <fullName evidence="2">Vwde helical domain-containing protein</fullName>
    </recommendedName>
</protein>
<dbReference type="OrthoDB" id="10001041at2759"/>
<evidence type="ECO:0000256" key="1">
    <source>
        <dbReference type="ARBA" id="ARBA00023180"/>
    </source>
</evidence>
<dbReference type="InterPro" id="IPR058727">
    <property type="entry name" value="Helical_Vwde"/>
</dbReference>
<comment type="caution">
    <text evidence="3">The sequence shown here is derived from an EMBL/GenBank/DDBJ whole genome shotgun (WGS) entry which is preliminary data.</text>
</comment>
<dbReference type="FunFam" id="2.10.25.10:FF:000001">
    <property type="entry name" value="Tenascin C"/>
    <property type="match status" value="1"/>
</dbReference>
<dbReference type="AlphaFoldDB" id="A0A9X0DAM0"/>
<keyword evidence="1" id="KW-0325">Glycoprotein</keyword>
<name>A0A9X0DAM0_9CNID</name>
<reference evidence="3" key="1">
    <citation type="submission" date="2023-01" db="EMBL/GenBank/DDBJ databases">
        <title>Genome assembly of the deep-sea coral Lophelia pertusa.</title>
        <authorList>
            <person name="Herrera S."/>
            <person name="Cordes E."/>
        </authorList>
    </citation>
    <scope>NUCLEOTIDE SEQUENCE</scope>
    <source>
        <strain evidence="3">USNM1676648</strain>
        <tissue evidence="3">Polyp</tissue>
    </source>
</reference>
<evidence type="ECO:0000313" key="4">
    <source>
        <dbReference type="Proteomes" id="UP001163046"/>
    </source>
</evidence>
<dbReference type="Proteomes" id="UP001163046">
    <property type="component" value="Unassembled WGS sequence"/>
</dbReference>